<dbReference type="Proteomes" id="UP000305929">
    <property type="component" value="Unassembled WGS sequence"/>
</dbReference>
<evidence type="ECO:0000256" key="3">
    <source>
        <dbReference type="ARBA" id="ARBA00022729"/>
    </source>
</evidence>
<dbReference type="GO" id="GO:0005975">
    <property type="term" value="P:carbohydrate metabolic process"/>
    <property type="evidence" value="ECO:0007669"/>
    <property type="project" value="UniProtKB-ARBA"/>
</dbReference>
<keyword evidence="3" id="KW-0732">Signal</keyword>
<keyword evidence="2" id="KW-0964">Secreted</keyword>
<dbReference type="EMBL" id="SZNQ01000001">
    <property type="protein sequence ID" value="TKT03448.1"/>
    <property type="molecule type" value="Genomic_DNA"/>
</dbReference>
<comment type="subcellular location">
    <subcellularLocation>
        <location evidence="1">Secreted</location>
    </subcellularLocation>
</comment>
<evidence type="ECO:0000313" key="5">
    <source>
        <dbReference type="EMBL" id="TKT03448.1"/>
    </source>
</evidence>
<dbReference type="OrthoDB" id="4332189at2"/>
<sequence length="613" mass="67268">MSSTPVKVTNGIDTWVRQNRPSDNLASTTQLEFSNLTGKVRYAYLTFAQPFPKGVTILSAKLRLTTRYAESTSRTVTLKKITQGWMSTKVTWNNKPAVTNTDAKTLTKSTSPQYTVWEFDVTSHMQAVADGALWFGWRIETSNASSFAQFYSANASVSGRSVKPTLEVVYIEKPSKPTQLAPAGGRVTALAKPVLRFDFTDAQGSTTMQGFQVQMNATNSFTSPSFDTGTVLASVPQLDLNDTAFAGLSDGQTIYWRVRVQDDSGLWSAWSDATSFTRRVKPTLTILNPPANVIDEPTPPIIWSLTGGTQTAWQVIVKNDNGDWLHTSGKTTSTDTDYTIPAGVIKYNNVNYGLEVRVWDTYNRESTPGDTAWIAAAKTVSYAYDATTDPVTSLTATLQYPKPVVTLTWQRSLAPDSFVVRRDGEIIKAYLEPVDALVSGTTYEYVDYDASPGRTHTYSVDAVVNGKTSSGSPTVTITPKTVGIWLMDPDEDIYVQILDADEGTWNMGEEAGIFSPLGGTKSVRVTQALRGYEGSLSGRIAETPDSLGTIQEQEEDIWKLKSRPGKTYTLALSDISMKVVIGNVVVAPLPTRETIKKVSFEFWAQEVPFQAEM</sequence>
<comment type="caution">
    <text evidence="5">The sequence shown here is derived from an EMBL/GenBank/DDBJ whole genome shotgun (WGS) entry which is preliminary data.</text>
</comment>
<evidence type="ECO:0000313" key="6">
    <source>
        <dbReference type="Proteomes" id="UP000305929"/>
    </source>
</evidence>
<evidence type="ECO:0000256" key="2">
    <source>
        <dbReference type="ARBA" id="ARBA00022525"/>
    </source>
</evidence>
<dbReference type="RefSeq" id="WP_137309296.1">
    <property type="nucleotide sequence ID" value="NZ_SZNQ01000001.1"/>
</dbReference>
<name>A0A4U5WMQ4_STRLS</name>
<organism evidence="5 6">
    <name type="scientific">Streptomyces lasalocidi</name>
    <name type="common">Streptomyces lasaliensis</name>
    <dbReference type="NCBI Taxonomy" id="324833"/>
    <lineage>
        <taxon>Bacteria</taxon>
        <taxon>Bacillati</taxon>
        <taxon>Actinomycetota</taxon>
        <taxon>Actinomycetes</taxon>
        <taxon>Kitasatosporales</taxon>
        <taxon>Streptomycetaceae</taxon>
        <taxon>Streptomyces</taxon>
    </lineage>
</organism>
<gene>
    <name evidence="5" type="ORF">E4U91_27375</name>
</gene>
<dbReference type="Pfam" id="PF24517">
    <property type="entry name" value="CBM96"/>
    <property type="match status" value="1"/>
</dbReference>
<dbReference type="InterPro" id="IPR013783">
    <property type="entry name" value="Ig-like_fold"/>
</dbReference>
<proteinExistence type="predicted"/>
<dbReference type="AlphaFoldDB" id="A0A4U5WMQ4"/>
<dbReference type="GO" id="GO:0005576">
    <property type="term" value="C:extracellular region"/>
    <property type="evidence" value="ECO:0007669"/>
    <property type="project" value="UniProtKB-SubCell"/>
</dbReference>
<evidence type="ECO:0000259" key="4">
    <source>
        <dbReference type="Pfam" id="PF24517"/>
    </source>
</evidence>
<reference evidence="5 6" key="1">
    <citation type="submission" date="2019-04" db="EMBL/GenBank/DDBJ databases">
        <title>Streptomyces lasaliensis sp. nov., an Actinomycete isolated from soil which produces the polyether antibiotic lasalocid.</title>
        <authorList>
            <person name="Erwin G."/>
            <person name="Haber C."/>
        </authorList>
    </citation>
    <scope>NUCLEOTIDE SEQUENCE [LARGE SCALE GENOMIC DNA]</scope>
    <source>
        <strain evidence="5 6">X-537</strain>
    </source>
</reference>
<dbReference type="Pfam" id="PF25788">
    <property type="entry name" value="Ig_Rha78A_N"/>
    <property type="match status" value="2"/>
</dbReference>
<protein>
    <submittedName>
        <fullName evidence="5">DNRLRE domain-containing protein</fullName>
    </submittedName>
</protein>
<accession>A0A4U5WMQ4</accession>
<feature type="domain" description="Carbohydrate-binding module family 96" evidence="4">
    <location>
        <begin position="6"/>
        <end position="156"/>
    </location>
</feature>
<dbReference type="InterPro" id="IPR055372">
    <property type="entry name" value="CBM96"/>
</dbReference>
<dbReference type="Gene3D" id="2.60.40.10">
    <property type="entry name" value="Immunoglobulins"/>
    <property type="match status" value="3"/>
</dbReference>
<evidence type="ECO:0000256" key="1">
    <source>
        <dbReference type="ARBA" id="ARBA00004613"/>
    </source>
</evidence>
<dbReference type="NCBIfam" id="NF033679">
    <property type="entry name" value="DNRLRE_dom"/>
    <property type="match status" value="1"/>
</dbReference>
<keyword evidence="6" id="KW-1185">Reference proteome</keyword>